<evidence type="ECO:0000256" key="3">
    <source>
        <dbReference type="ARBA" id="ARBA00022440"/>
    </source>
</evidence>
<evidence type="ECO:0000313" key="7">
    <source>
        <dbReference type="Proteomes" id="UP000011543"/>
    </source>
</evidence>
<comment type="caution">
    <text evidence="6">The sequence shown here is derived from an EMBL/GenBank/DDBJ whole genome shotgun (WGS) entry which is preliminary data.</text>
</comment>
<feature type="compositionally biased region" description="Polar residues" evidence="5">
    <location>
        <begin position="51"/>
        <end position="62"/>
    </location>
</feature>
<name>L9V3W3_NATMM</name>
<keyword evidence="6" id="KW-0969">Cilium</keyword>
<evidence type="ECO:0000256" key="2">
    <source>
        <dbReference type="ARBA" id="ARBA00010256"/>
    </source>
</evidence>
<organism evidence="6 7">
    <name type="scientific">Natrialba magadii (strain ATCC 43099 / DSM 3394 / CCM 3739 / CIP 104546 / IAM 13178 / JCM 8861 / NBRC 102185 / NCIMB 2190 / MS3)</name>
    <name type="common">Natronobacterium magadii</name>
    <dbReference type="NCBI Taxonomy" id="547559"/>
    <lineage>
        <taxon>Archaea</taxon>
        <taxon>Methanobacteriati</taxon>
        <taxon>Methanobacteriota</taxon>
        <taxon>Stenosarchaea group</taxon>
        <taxon>Halobacteria</taxon>
        <taxon>Halobacteriales</taxon>
        <taxon>Natrialbaceae</taxon>
        <taxon>Natrialba</taxon>
    </lineage>
</organism>
<evidence type="ECO:0000313" key="6">
    <source>
        <dbReference type="EMBL" id="ELY31696.1"/>
    </source>
</evidence>
<evidence type="ECO:0000256" key="4">
    <source>
        <dbReference type="RuleBase" id="RU361282"/>
    </source>
</evidence>
<feature type="region of interest" description="Disordered" evidence="5">
    <location>
        <begin position="35"/>
        <end position="65"/>
    </location>
</feature>
<reference evidence="6 7" key="1">
    <citation type="journal article" date="2014" name="PLoS Genet.">
        <title>Phylogenetically driven sequencing of extremely halophilic archaea reveals strategies for static and dynamic osmo-response.</title>
        <authorList>
            <person name="Becker E.A."/>
            <person name="Seitzer P.M."/>
            <person name="Tritt A."/>
            <person name="Larsen D."/>
            <person name="Krusor M."/>
            <person name="Yao A.I."/>
            <person name="Wu D."/>
            <person name="Madern D."/>
            <person name="Eisen J.A."/>
            <person name="Darling A.E."/>
            <person name="Facciotti M.T."/>
        </authorList>
    </citation>
    <scope>NUCLEOTIDE SEQUENCE [LARGE SCALE GENOMIC DNA]</scope>
    <source>
        <strain evidence="7">ATCC 43099 / DSM 3394 / CCM 3739 / CIP 104546 / IAM 13178 / JCM 8861 / NBRC 102185 / NCIMB 2190 / MS3</strain>
    </source>
</reference>
<comment type="function">
    <text evidence="4">Flagellin is the subunit protein which polymerizes to form the filaments of archaeal flagella.</text>
</comment>
<dbReference type="GO" id="GO:0097588">
    <property type="term" value="P:archaeal or bacterial-type flagellum-dependent cell motility"/>
    <property type="evidence" value="ECO:0007669"/>
    <property type="project" value="InterPro"/>
</dbReference>
<dbReference type="PATRIC" id="fig|547559.17.peg.1176"/>
<evidence type="ECO:0000256" key="5">
    <source>
        <dbReference type="SAM" id="MobiDB-lite"/>
    </source>
</evidence>
<dbReference type="Pfam" id="PF01917">
    <property type="entry name" value="Flagellin_arch-type"/>
    <property type="match status" value="2"/>
</dbReference>
<protein>
    <recommendedName>
        <fullName evidence="4">Flagellin</fullName>
    </recommendedName>
</protein>
<gene>
    <name evidence="6" type="ORF">C500_06080</name>
</gene>
<dbReference type="PANTHER" id="PTHR35903">
    <property type="entry name" value="FLAGELLIN B1"/>
    <property type="match status" value="1"/>
</dbReference>
<dbReference type="InterPro" id="IPR013373">
    <property type="entry name" value="Flagellin/pilin_N_arc"/>
</dbReference>
<proteinExistence type="inferred from homology"/>
<dbReference type="GO" id="GO:0005198">
    <property type="term" value="F:structural molecule activity"/>
    <property type="evidence" value="ECO:0007669"/>
    <property type="project" value="InterPro"/>
</dbReference>
<dbReference type="EMBL" id="AOHS01000024">
    <property type="protein sequence ID" value="ELY31696.1"/>
    <property type="molecule type" value="Genomic_DNA"/>
</dbReference>
<keyword evidence="6" id="KW-0966">Cell projection</keyword>
<keyword evidence="3 4" id="KW-0974">Archaeal flagellum</keyword>
<evidence type="ECO:0000256" key="1">
    <source>
        <dbReference type="ARBA" id="ARBA00004618"/>
    </source>
</evidence>
<accession>L9V3W3</accession>
<comment type="subcellular location">
    <subcellularLocation>
        <location evidence="1 4">Archaeal flagellum</location>
    </subcellularLocation>
</comment>
<sequence>MGIGTLIVFIAMVLVAAIAAGVLINTAGMLQTQAEATGEESTDQVSDRLEISSTSGDFSDVNTLGAGEGEELEVTVEAGDATAAGEEVVIRVATSAESGFEDSKAIELPDEAGDPTTVTLDNLPSIGGALVTVDGENVQAVTEDSVDLTQGDPSVSFNVDELSDDSESTIGLQLTADAGNNFWDEIAEDNIEDTVTVQLTDYERTEAEITNVNNWGSDDAEIEWEATVPADEGDYAVEVIGFDSARMLPISTNEVASTTEDPELGETDTQIDNLQFSVATAPGSDAIDLEETSVQFIGDQGEETVTITDRNVENIQGVDGNVLTDNSDRALVSFDPVADIDGFNRIEESEDLTVIFTTASGASTETELRIPSTFLEGDESVRL</sequence>
<dbReference type="NCBIfam" id="TIGR02537">
    <property type="entry name" value="arch_flag_Nterm"/>
    <property type="match status" value="1"/>
</dbReference>
<dbReference type="Proteomes" id="UP000011543">
    <property type="component" value="Unassembled WGS sequence"/>
</dbReference>
<dbReference type="InterPro" id="IPR002774">
    <property type="entry name" value="Flagellin_arc-type"/>
</dbReference>
<dbReference type="AlphaFoldDB" id="L9V3W3"/>
<dbReference type="PANTHER" id="PTHR35903:SF1">
    <property type="entry name" value="FLAGELLIN B1"/>
    <property type="match status" value="1"/>
</dbReference>
<comment type="similarity">
    <text evidence="2 4">Belongs to the archaeal flagellin family.</text>
</comment>
<dbReference type="GO" id="GO:0097589">
    <property type="term" value="C:archaeal-type flagellum"/>
    <property type="evidence" value="ECO:0007669"/>
    <property type="project" value="UniProtKB-SubCell"/>
</dbReference>
<keyword evidence="6" id="KW-0282">Flagellum</keyword>